<dbReference type="Proteomes" id="UP000187941">
    <property type="component" value="Chromosome"/>
</dbReference>
<dbReference type="AlphaFoldDB" id="A0A1P9WUH5"/>
<dbReference type="EMBL" id="CP014263">
    <property type="protein sequence ID" value="AQG79019.1"/>
    <property type="molecule type" value="Genomic_DNA"/>
</dbReference>
<protein>
    <submittedName>
        <fullName evidence="2">Uncharacterized protein</fullName>
    </submittedName>
</protein>
<keyword evidence="1" id="KW-1133">Transmembrane helix</keyword>
<gene>
    <name evidence="2" type="ORF">AWR27_06585</name>
</gene>
<dbReference type="KEGG" id="smon:AWR27_06585"/>
<name>A0A1P9WUH5_9BACT</name>
<sequence>MEMSAQIDSFRVPCPNCGAQLTFSPEKQQLACVHCGTTEAIPFTKEKLQERPLHAAQTGFQSLAATREKRVFGCPNCGARTTVETDQPTITCAFCGTKNVNPEAVTTRLIEPAGVVPFRLSKQQALERFKGWVGDDWFAPSDLKAGAIPDNIRGVYIPFWTFDAQADSDWQGEAGFYYHVPVSVSDGKGGTVQQQQRRVRWEYRNGYHSAFYDDVLEMASRQLAGQLNNVVEVSQYDLKEVVDYDPRFLLGWEAEVYSIDVAESAQQSEAAIRQREENACANQMGGDVQRNLRVSTRLSQQTFKHILLPLWVCAYVYNGKSYRFLINGQTGRVAGNRPKSALKVGIAIALFVLFVLILIFLAKK</sequence>
<dbReference type="Gene3D" id="2.20.28.30">
    <property type="entry name" value="RNA polymerase ii, chain L"/>
    <property type="match status" value="1"/>
</dbReference>
<proteinExistence type="predicted"/>
<dbReference type="OrthoDB" id="3182597at2"/>
<feature type="transmembrane region" description="Helical" evidence="1">
    <location>
        <begin position="341"/>
        <end position="362"/>
    </location>
</feature>
<dbReference type="STRING" id="1178516.AWR27_06585"/>
<reference evidence="2 3" key="1">
    <citation type="submission" date="2016-01" db="EMBL/GenBank/DDBJ databases">
        <authorList>
            <person name="Oliw E.H."/>
        </authorList>
    </citation>
    <scope>NUCLEOTIDE SEQUENCE [LARGE SCALE GENOMIC DNA]</scope>
    <source>
        <strain evidence="2 3">DY10</strain>
    </source>
</reference>
<evidence type="ECO:0000313" key="2">
    <source>
        <dbReference type="EMBL" id="AQG79019.1"/>
    </source>
</evidence>
<organism evidence="2 3">
    <name type="scientific">Spirosoma montaniterrae</name>
    <dbReference type="NCBI Taxonomy" id="1178516"/>
    <lineage>
        <taxon>Bacteria</taxon>
        <taxon>Pseudomonadati</taxon>
        <taxon>Bacteroidota</taxon>
        <taxon>Cytophagia</taxon>
        <taxon>Cytophagales</taxon>
        <taxon>Cytophagaceae</taxon>
        <taxon>Spirosoma</taxon>
    </lineage>
</organism>
<dbReference type="RefSeq" id="WP_077130465.1">
    <property type="nucleotide sequence ID" value="NZ_CP014263.1"/>
</dbReference>
<evidence type="ECO:0000256" key="1">
    <source>
        <dbReference type="SAM" id="Phobius"/>
    </source>
</evidence>
<evidence type="ECO:0000313" key="3">
    <source>
        <dbReference type="Proteomes" id="UP000187941"/>
    </source>
</evidence>
<keyword evidence="3" id="KW-1185">Reference proteome</keyword>
<accession>A0A1P9WUH5</accession>
<keyword evidence="1" id="KW-0812">Transmembrane</keyword>
<keyword evidence="1" id="KW-0472">Membrane</keyword>